<evidence type="ECO:0000256" key="2">
    <source>
        <dbReference type="ARBA" id="ARBA00022729"/>
    </source>
</evidence>
<dbReference type="InterPro" id="IPR006059">
    <property type="entry name" value="SBP"/>
</dbReference>
<evidence type="ECO:0000256" key="7">
    <source>
        <dbReference type="SAM" id="SignalP"/>
    </source>
</evidence>
<keyword evidence="2 7" id="KW-0732">Signal</keyword>
<comment type="caution">
    <text evidence="8">The sequence shown here is derived from an EMBL/GenBank/DDBJ whole genome shotgun (WGS) entry which is preliminary data.</text>
</comment>
<feature type="signal peptide" evidence="7">
    <location>
        <begin position="1"/>
        <end position="17"/>
    </location>
</feature>
<feature type="chain" id="PRO_5038712784" evidence="7">
    <location>
        <begin position="18"/>
        <end position="440"/>
    </location>
</feature>
<dbReference type="Pfam" id="PF01547">
    <property type="entry name" value="SBP_bac_1"/>
    <property type="match status" value="1"/>
</dbReference>
<protein>
    <submittedName>
        <fullName evidence="8">Extracellular solute-binding protein</fullName>
    </submittedName>
</protein>
<dbReference type="Gene3D" id="3.40.190.10">
    <property type="entry name" value="Periplasmic binding protein-like II"/>
    <property type="match status" value="2"/>
</dbReference>
<evidence type="ECO:0000313" key="8">
    <source>
        <dbReference type="EMBL" id="HIR47629.1"/>
    </source>
</evidence>
<evidence type="ECO:0000256" key="1">
    <source>
        <dbReference type="ARBA" id="ARBA00022475"/>
    </source>
</evidence>
<evidence type="ECO:0000256" key="5">
    <source>
        <dbReference type="ARBA" id="ARBA00023288"/>
    </source>
</evidence>
<dbReference type="PANTHER" id="PTHR43649">
    <property type="entry name" value="ARABINOSE-BINDING PROTEIN-RELATED"/>
    <property type="match status" value="1"/>
</dbReference>
<organism evidence="8 9">
    <name type="scientific">Candidatus Caccousia avicola</name>
    <dbReference type="NCBI Taxonomy" id="2840721"/>
    <lineage>
        <taxon>Bacteria</taxon>
        <taxon>Bacillati</taxon>
        <taxon>Bacillota</taxon>
        <taxon>Clostridia</taxon>
        <taxon>Eubacteriales</taxon>
        <taxon>Oscillospiraceae</taxon>
        <taxon>Oscillospiraceae incertae sedis</taxon>
        <taxon>Candidatus Caccousia</taxon>
    </lineage>
</organism>
<keyword evidence="5" id="KW-0449">Lipoprotein</keyword>
<dbReference type="InterPro" id="IPR050490">
    <property type="entry name" value="Bact_solute-bd_prot1"/>
</dbReference>
<dbReference type="Proteomes" id="UP000824242">
    <property type="component" value="Unassembled WGS sequence"/>
</dbReference>
<sequence>MKKRMFTALLCALLVSAAITGCSSGTTTSSSAAADGESAAGDASQAEESTDGASGEVIELEFFQQQGEEAIQAGYEAVIADFEKEYPNINITQNTVPDAAKVLTSRIATDDCPPVLTDWPTQMQFKEKVKNGYYEKLTGQDFFDQVNESYLAMTPADDGEYYAMPYASNYMAVFYNIDMFEENNIEIPTTWDEFIAVCDAFQEKGITPLNFPLKDGVGHIFQATTVAFLPEGIEQLAAVQNGEAKLAGNEDWMEYGNMMIKLMEYGNSDAFGMSTTNMQEAFANGQCAMIISGSYGRGNIILANPDLNFGAFVLPGLTEDTTNCLTGVNAAQCISASASDEEKEAALTFLNYLSRTEVAQKWSDETGEPSIIKGTTYADSNFQPVLDFINGGQVHDWMASTLDNNVVNEMYNTVQSFLLDKPSVDVFLQNMDTTIEIAAQ</sequence>
<reference evidence="8" key="1">
    <citation type="submission" date="2020-10" db="EMBL/GenBank/DDBJ databases">
        <authorList>
            <person name="Gilroy R."/>
        </authorList>
    </citation>
    <scope>NUCLEOTIDE SEQUENCE</scope>
    <source>
        <strain evidence="8">ChiSxjej1B13-7958</strain>
    </source>
</reference>
<dbReference type="AlphaFoldDB" id="A0A9D1ANF2"/>
<evidence type="ECO:0000313" key="9">
    <source>
        <dbReference type="Proteomes" id="UP000824242"/>
    </source>
</evidence>
<reference evidence="8" key="2">
    <citation type="journal article" date="2021" name="PeerJ">
        <title>Extensive microbial diversity within the chicken gut microbiome revealed by metagenomics and culture.</title>
        <authorList>
            <person name="Gilroy R."/>
            <person name="Ravi A."/>
            <person name="Getino M."/>
            <person name="Pursley I."/>
            <person name="Horton D.L."/>
            <person name="Alikhan N.F."/>
            <person name="Baker D."/>
            <person name="Gharbi K."/>
            <person name="Hall N."/>
            <person name="Watson M."/>
            <person name="Adriaenssens E.M."/>
            <person name="Foster-Nyarko E."/>
            <person name="Jarju S."/>
            <person name="Secka A."/>
            <person name="Antonio M."/>
            <person name="Oren A."/>
            <person name="Chaudhuri R.R."/>
            <person name="La Ragione R."/>
            <person name="Hildebrand F."/>
            <person name="Pallen M.J."/>
        </authorList>
    </citation>
    <scope>NUCLEOTIDE SEQUENCE</scope>
    <source>
        <strain evidence="8">ChiSxjej1B13-7958</strain>
    </source>
</reference>
<evidence type="ECO:0000256" key="3">
    <source>
        <dbReference type="ARBA" id="ARBA00023136"/>
    </source>
</evidence>
<keyword evidence="3" id="KW-0472">Membrane</keyword>
<dbReference type="PROSITE" id="PS51257">
    <property type="entry name" value="PROKAR_LIPOPROTEIN"/>
    <property type="match status" value="1"/>
</dbReference>
<evidence type="ECO:0000256" key="6">
    <source>
        <dbReference type="SAM" id="MobiDB-lite"/>
    </source>
</evidence>
<evidence type="ECO:0000256" key="4">
    <source>
        <dbReference type="ARBA" id="ARBA00023139"/>
    </source>
</evidence>
<dbReference type="PANTHER" id="PTHR43649:SF33">
    <property type="entry name" value="POLYGALACTURONAN_RHAMNOGALACTURONAN-BINDING PROTEIN YTCQ"/>
    <property type="match status" value="1"/>
</dbReference>
<keyword evidence="4" id="KW-0564">Palmitate</keyword>
<dbReference type="SUPFAM" id="SSF53850">
    <property type="entry name" value="Periplasmic binding protein-like II"/>
    <property type="match status" value="1"/>
</dbReference>
<gene>
    <name evidence="8" type="ORF">IAB89_08260</name>
</gene>
<accession>A0A9D1ANF2</accession>
<keyword evidence="1" id="KW-1003">Cell membrane</keyword>
<proteinExistence type="predicted"/>
<dbReference type="EMBL" id="DVGZ01000088">
    <property type="protein sequence ID" value="HIR47629.1"/>
    <property type="molecule type" value="Genomic_DNA"/>
</dbReference>
<name>A0A9D1ANF2_9FIRM</name>
<feature type="region of interest" description="Disordered" evidence="6">
    <location>
        <begin position="26"/>
        <end position="54"/>
    </location>
</feature>
<feature type="compositionally biased region" description="Low complexity" evidence="6">
    <location>
        <begin position="26"/>
        <end position="47"/>
    </location>
</feature>